<comment type="caution">
    <text evidence="10">The sequence shown here is derived from an EMBL/GenBank/DDBJ whole genome shotgun (WGS) entry which is preliminary data.</text>
</comment>
<dbReference type="OrthoDB" id="9763894at2"/>
<evidence type="ECO:0000313" key="11">
    <source>
        <dbReference type="Proteomes" id="UP000216024"/>
    </source>
</evidence>
<organism evidence="10 11">
    <name type="scientific">Anaeromicrobium sediminis</name>
    <dbReference type="NCBI Taxonomy" id="1478221"/>
    <lineage>
        <taxon>Bacteria</taxon>
        <taxon>Bacillati</taxon>
        <taxon>Bacillota</taxon>
        <taxon>Clostridia</taxon>
        <taxon>Peptostreptococcales</taxon>
        <taxon>Thermotaleaceae</taxon>
        <taxon>Anaeromicrobium</taxon>
    </lineage>
</organism>
<dbReference type="EMBL" id="NIBG01000009">
    <property type="protein sequence ID" value="PAB59243.1"/>
    <property type="molecule type" value="Genomic_DNA"/>
</dbReference>
<evidence type="ECO:0000256" key="4">
    <source>
        <dbReference type="ARBA" id="ARBA00022723"/>
    </source>
</evidence>
<evidence type="ECO:0000256" key="8">
    <source>
        <dbReference type="ARBA" id="ARBA00049934"/>
    </source>
</evidence>
<evidence type="ECO:0000256" key="6">
    <source>
        <dbReference type="ARBA" id="ARBA00023004"/>
    </source>
</evidence>
<dbReference type="PANTHER" id="PTHR30038">
    <property type="entry name" value="ALDEHYDE FERREDOXIN OXIDOREDUCTASE"/>
    <property type="match status" value="1"/>
</dbReference>
<keyword evidence="5" id="KW-0560">Oxidoreductase</keyword>
<dbReference type="Pfam" id="PF02730">
    <property type="entry name" value="AFOR_N"/>
    <property type="match status" value="1"/>
</dbReference>
<dbReference type="GO" id="GO:0046872">
    <property type="term" value="F:metal ion binding"/>
    <property type="evidence" value="ECO:0007669"/>
    <property type="project" value="UniProtKB-KW"/>
</dbReference>
<dbReference type="SMART" id="SM00790">
    <property type="entry name" value="AFOR_N"/>
    <property type="match status" value="1"/>
</dbReference>
<accession>A0A267MKC6</accession>
<comment type="cofactor">
    <cofactor evidence="8">
        <name>tungstopterin</name>
        <dbReference type="ChEBI" id="CHEBI:30402"/>
    </cofactor>
</comment>
<dbReference type="Proteomes" id="UP000216024">
    <property type="component" value="Unassembled WGS sequence"/>
</dbReference>
<dbReference type="SUPFAM" id="SSF48310">
    <property type="entry name" value="Aldehyde ferredoxin oxidoreductase, C-terminal domains"/>
    <property type="match status" value="1"/>
</dbReference>
<dbReference type="Gene3D" id="1.10.569.10">
    <property type="entry name" value="Aldehyde Ferredoxin Oxidoreductase Protein, subunit A, domain 2"/>
    <property type="match status" value="1"/>
</dbReference>
<evidence type="ECO:0000259" key="9">
    <source>
        <dbReference type="SMART" id="SM00790"/>
    </source>
</evidence>
<name>A0A267MKC6_9FIRM</name>
<dbReference type="InterPro" id="IPR036503">
    <property type="entry name" value="Ald_Fedxn_OxRdtase_N_sf"/>
</dbReference>
<keyword evidence="11" id="KW-1185">Reference proteome</keyword>
<comment type="similarity">
    <text evidence="2">Belongs to the AOR/FOR family.</text>
</comment>
<sequence>MFPDAKILDINLSTREINTKILPGEIHRLYPGGSSLGVYLLLQDMEPGVEPLSPENMLVFSVSALTGLPISGISRVNVTTKSPLTGAIGDSQGGGFFPVHLKANGYDAVIFRGRADKPVYLYLDNGKVEIKDAKKMWGKVTGEAEKIIREELNEDNVEIAQIGPAGENLVKYACIINMCNRANGRNGVGAVMGSKNLKALVVKKGKAQKAYDQEKFMELAKSVTKRLEENEGVAGLGQYGTAGDVEGFHDEGFLPTKNWTSGIFPEGAKKITGTTMYETILKERDTCFACAVRCKRVVDIPGKVDPLYGGPEYETLGTFGSYCGVTELEDICIANQLCNMYGLDTISCGATIAFAMECFEKGILTKENTDGLELNFGNGKAMTELVEKIGKRQGFGDLLAEGSKRIAEKLGNNAEDMCIAVKGQELPAHMPQFKPMVGLIYAVNPFGADHQSSEHDVFLVMPPDSRERKRLAKLGVLKGYDNPFEIDDEKVRFALDSQRYFSTLDTLCLCQFVWGPSWELYGPDELLELCKYGIGWNTSLVEILRVGERRINMMRYFNSREGFTKEDDILPKRLFKPMSDGPAKGTTLDEEKFNKAKEFYYELAGWDSETGNPRDTTLRKLSLGWLLEKDLKLAKA</sequence>
<feature type="domain" description="Aldehyde ferredoxin oxidoreductase N-terminal" evidence="9">
    <location>
        <begin position="6"/>
        <end position="206"/>
    </location>
</feature>
<protein>
    <submittedName>
        <fullName evidence="10">Aldehyde:ferredoxin oxidoreductase</fullName>
    </submittedName>
</protein>
<keyword evidence="3" id="KW-0004">4Fe-4S</keyword>
<dbReference type="GO" id="GO:0009055">
    <property type="term" value="F:electron transfer activity"/>
    <property type="evidence" value="ECO:0007669"/>
    <property type="project" value="InterPro"/>
</dbReference>
<proteinExistence type="inferred from homology"/>
<dbReference type="Pfam" id="PF01314">
    <property type="entry name" value="AFOR_C"/>
    <property type="match status" value="1"/>
</dbReference>
<dbReference type="Gene3D" id="3.60.9.10">
    <property type="entry name" value="Aldehyde ferredoxin oxidoreductase, N-terminal domain"/>
    <property type="match status" value="1"/>
</dbReference>
<evidence type="ECO:0000256" key="2">
    <source>
        <dbReference type="ARBA" id="ARBA00011032"/>
    </source>
</evidence>
<dbReference type="InterPro" id="IPR051919">
    <property type="entry name" value="W-dependent_AOR"/>
</dbReference>
<dbReference type="PANTHER" id="PTHR30038:SF0">
    <property type="entry name" value="TUNGSTEN-CONTAINING ALDEHYDE FERREDOXIN OXIDOREDUCTASE"/>
    <property type="match status" value="1"/>
</dbReference>
<dbReference type="AlphaFoldDB" id="A0A267MKC6"/>
<evidence type="ECO:0000256" key="3">
    <source>
        <dbReference type="ARBA" id="ARBA00022485"/>
    </source>
</evidence>
<dbReference type="InterPro" id="IPR036021">
    <property type="entry name" value="Tungsten_al_ferr_oxy-like_C"/>
</dbReference>
<dbReference type="InterPro" id="IPR013985">
    <property type="entry name" value="Ald_Fedxn_OxRdtase_dom3"/>
</dbReference>
<dbReference type="InterPro" id="IPR001203">
    <property type="entry name" value="OxRdtase_Ald_Fedxn_C"/>
</dbReference>
<comment type="cofactor">
    <cofactor evidence="1">
        <name>[4Fe-4S] cluster</name>
        <dbReference type="ChEBI" id="CHEBI:49883"/>
    </cofactor>
</comment>
<keyword evidence="4" id="KW-0479">Metal-binding</keyword>
<dbReference type="InterPro" id="IPR013984">
    <property type="entry name" value="Ald_Fedxn_OxRdtase_dom2"/>
</dbReference>
<evidence type="ECO:0000256" key="5">
    <source>
        <dbReference type="ARBA" id="ARBA00023002"/>
    </source>
</evidence>
<dbReference type="GO" id="GO:0051539">
    <property type="term" value="F:4 iron, 4 sulfur cluster binding"/>
    <property type="evidence" value="ECO:0007669"/>
    <property type="project" value="UniProtKB-KW"/>
</dbReference>
<dbReference type="GO" id="GO:0016625">
    <property type="term" value="F:oxidoreductase activity, acting on the aldehyde or oxo group of donors, iron-sulfur protein as acceptor"/>
    <property type="evidence" value="ECO:0007669"/>
    <property type="project" value="InterPro"/>
</dbReference>
<dbReference type="SUPFAM" id="SSF56228">
    <property type="entry name" value="Aldehyde ferredoxin oxidoreductase, N-terminal domain"/>
    <property type="match status" value="1"/>
</dbReference>
<evidence type="ECO:0000256" key="1">
    <source>
        <dbReference type="ARBA" id="ARBA00001966"/>
    </source>
</evidence>
<evidence type="ECO:0000313" key="10">
    <source>
        <dbReference type="EMBL" id="PAB59243.1"/>
    </source>
</evidence>
<dbReference type="InterPro" id="IPR013983">
    <property type="entry name" value="Ald_Fedxn_OxRdtase_N"/>
</dbReference>
<keyword evidence="7" id="KW-0411">Iron-sulfur</keyword>
<dbReference type="Gene3D" id="1.10.599.10">
    <property type="entry name" value="Aldehyde Ferredoxin Oxidoreductase Protein, subunit A, domain 3"/>
    <property type="match status" value="1"/>
</dbReference>
<reference evidence="10 11" key="1">
    <citation type="submission" date="2017-06" db="EMBL/GenBank/DDBJ databases">
        <title>Draft genome sequence of anaerobic fermentative bacterium Anaeromicrobium sediminis DY2726D isolated from West Pacific Ocean sediments.</title>
        <authorList>
            <person name="Zeng X."/>
        </authorList>
    </citation>
    <scope>NUCLEOTIDE SEQUENCE [LARGE SCALE GENOMIC DNA]</scope>
    <source>
        <strain evidence="10 11">DY2726D</strain>
    </source>
</reference>
<gene>
    <name evidence="10" type="ORF">CCE28_12005</name>
</gene>
<keyword evidence="6" id="KW-0408">Iron</keyword>
<evidence type="ECO:0000256" key="7">
    <source>
        <dbReference type="ARBA" id="ARBA00023014"/>
    </source>
</evidence>